<dbReference type="PROSITE" id="PS50249">
    <property type="entry name" value="MPN"/>
    <property type="match status" value="1"/>
</dbReference>
<dbReference type="InterPro" id="IPR007717">
    <property type="entry name" value="NPL4_C"/>
</dbReference>
<dbReference type="OrthoDB" id="10251089at2759"/>
<dbReference type="AlphaFoldDB" id="F4PR75"/>
<gene>
    <name evidence="4" type="primary">npl4</name>
    <name evidence="4" type="ORF">DFA_01155</name>
</gene>
<dbReference type="Proteomes" id="UP000007797">
    <property type="component" value="Unassembled WGS sequence"/>
</dbReference>
<proteinExistence type="inferred from homology"/>
<evidence type="ECO:0000256" key="1">
    <source>
        <dbReference type="ARBA" id="ARBA00011025"/>
    </source>
</evidence>
<feature type="domain" description="MPN" evidence="3">
    <location>
        <begin position="287"/>
        <end position="426"/>
    </location>
</feature>
<dbReference type="OMA" id="RVGWIFS"/>
<evidence type="ECO:0000256" key="2">
    <source>
        <dbReference type="SAM" id="MobiDB-lite"/>
    </source>
</evidence>
<dbReference type="GO" id="GO:0043130">
    <property type="term" value="F:ubiquitin binding"/>
    <property type="evidence" value="ECO:0007669"/>
    <property type="project" value="TreeGrafter"/>
</dbReference>
<reference evidence="5" key="1">
    <citation type="journal article" date="2011" name="Genome Res.">
        <title>Phylogeny-wide analysis of social amoeba genomes highlights ancient origins for complex intercellular communication.</title>
        <authorList>
            <person name="Heidel A.J."/>
            <person name="Lawal H.M."/>
            <person name="Felder M."/>
            <person name="Schilde C."/>
            <person name="Helps N.R."/>
            <person name="Tunggal B."/>
            <person name="Rivero F."/>
            <person name="John U."/>
            <person name="Schleicher M."/>
            <person name="Eichinger L."/>
            <person name="Platzer M."/>
            <person name="Noegel A.A."/>
            <person name="Schaap P."/>
            <person name="Gloeckner G."/>
        </authorList>
    </citation>
    <scope>NUCLEOTIDE SEQUENCE [LARGE SCALE GENOMIC DNA]</scope>
    <source>
        <strain evidence="5">SH3</strain>
    </source>
</reference>
<feature type="region of interest" description="Disordered" evidence="2">
    <location>
        <begin position="72"/>
        <end position="99"/>
    </location>
</feature>
<evidence type="ECO:0000313" key="4">
    <source>
        <dbReference type="EMBL" id="EGG21275.1"/>
    </source>
</evidence>
<feature type="compositionally biased region" description="Low complexity" evidence="2">
    <location>
        <begin position="187"/>
        <end position="213"/>
    </location>
</feature>
<dbReference type="GO" id="GO:0031625">
    <property type="term" value="F:ubiquitin protein ligase binding"/>
    <property type="evidence" value="ECO:0007669"/>
    <property type="project" value="TreeGrafter"/>
</dbReference>
<dbReference type="STRING" id="1054147.F4PR75"/>
<comment type="similarity">
    <text evidence="1">Belongs to the NPL4 family.</text>
</comment>
<dbReference type="InterPro" id="IPR016563">
    <property type="entry name" value="Npl4"/>
</dbReference>
<sequence>MIIAVRTPSGTSKLDLNDTSIIKDVLSKLKALNVNIEGAFLASSPRGQPFKIESSLQNAGIRTGDLIYLLAGESPTETRRKQEEAKKEEEEENKGPLTSSCKHAATDRCVFCSDAKGEQKCVHPENATCVNCQDKKFSGKKLKWLCNHPKGSKCSNCLRVGKTVAHKCNHGPQAVCVNCMGKKDETSTNSSPSSTPGTSSPKIDPNNNNNNNNETSKSTFANRTKEESKLRCLHGPNAKCTNCLPKDDPNATEPPKRRCKNHGPNGSCIDCIEWREGLKMKLKAQDIAHAPGVAINFESANVFQQYISNKKFEEQRCGFLYGNYLDDGSVVVECIYEPPQKGNKTNFTLLEDKFIDKVESMASMLGLTRVGWIFSHPSRKYIMSSTDIIQAASFQNKYGKSFVTLILTINSEGKSNLEAFQVSDQALKLEKTGEFLANQEDPTKCKLKSPVFVEGSETNLADINFFIANVPVKAREDKPFLHTTFPVNNRIPETSNSDLVSYKIDNQDQSKLYFFSDFHFLIFLLINNIFDLKTDFPPICENIKSKTTTHLASYYDLIDAIVSQFIGYDH</sequence>
<feature type="compositionally biased region" description="Basic and acidic residues" evidence="2">
    <location>
        <begin position="76"/>
        <end position="88"/>
    </location>
</feature>
<keyword evidence="5" id="KW-1185">Reference proteome</keyword>
<dbReference type="Pfam" id="PF05021">
    <property type="entry name" value="NPL4"/>
    <property type="match status" value="1"/>
</dbReference>
<dbReference type="GeneID" id="14873494"/>
<protein>
    <submittedName>
        <fullName evidence="4">Nuclear protein localization 4</fullName>
    </submittedName>
</protein>
<evidence type="ECO:0000259" key="3">
    <source>
        <dbReference type="PROSITE" id="PS50249"/>
    </source>
</evidence>
<dbReference type="GO" id="GO:0006511">
    <property type="term" value="P:ubiquitin-dependent protein catabolic process"/>
    <property type="evidence" value="ECO:0007669"/>
    <property type="project" value="InterPro"/>
</dbReference>
<evidence type="ECO:0000313" key="5">
    <source>
        <dbReference type="Proteomes" id="UP000007797"/>
    </source>
</evidence>
<dbReference type="PANTHER" id="PTHR12710:SF0">
    <property type="entry name" value="NUCLEAR PROTEIN LOCALIZATION PROTEIN 4 HOMOLOG"/>
    <property type="match status" value="1"/>
</dbReference>
<dbReference type="RefSeq" id="XP_004359125.1">
    <property type="nucleotide sequence ID" value="XM_004359068.1"/>
</dbReference>
<dbReference type="InterPro" id="IPR037518">
    <property type="entry name" value="MPN"/>
</dbReference>
<dbReference type="GO" id="GO:0005634">
    <property type="term" value="C:nucleus"/>
    <property type="evidence" value="ECO:0007669"/>
    <property type="project" value="TreeGrafter"/>
</dbReference>
<dbReference type="Gene3D" id="3.40.140.10">
    <property type="entry name" value="Cytidine Deaminase, domain 2"/>
    <property type="match status" value="1"/>
</dbReference>
<dbReference type="SUPFAM" id="SSF102712">
    <property type="entry name" value="JAB1/MPN domain"/>
    <property type="match status" value="1"/>
</dbReference>
<organism evidence="4 5">
    <name type="scientific">Cavenderia fasciculata</name>
    <name type="common">Slime mold</name>
    <name type="synonym">Dictyostelium fasciculatum</name>
    <dbReference type="NCBI Taxonomy" id="261658"/>
    <lineage>
        <taxon>Eukaryota</taxon>
        <taxon>Amoebozoa</taxon>
        <taxon>Evosea</taxon>
        <taxon>Eumycetozoa</taxon>
        <taxon>Dictyostelia</taxon>
        <taxon>Acytosteliales</taxon>
        <taxon>Cavenderiaceae</taxon>
        <taxon>Cavenderia</taxon>
    </lineage>
</organism>
<accession>F4PR75</accession>
<name>F4PR75_CACFS</name>
<dbReference type="PANTHER" id="PTHR12710">
    <property type="entry name" value="NUCLEAR PROTEIN LOCALIZATION 4"/>
    <property type="match status" value="1"/>
</dbReference>
<dbReference type="KEGG" id="dfa:DFA_01155"/>
<feature type="region of interest" description="Disordered" evidence="2">
    <location>
        <begin position="186"/>
        <end position="223"/>
    </location>
</feature>
<dbReference type="EMBL" id="GL883010">
    <property type="protein sequence ID" value="EGG21275.1"/>
    <property type="molecule type" value="Genomic_DNA"/>
</dbReference>
<dbReference type="CDD" id="cd08061">
    <property type="entry name" value="MPN_NPL4"/>
    <property type="match status" value="1"/>
</dbReference>
<dbReference type="Gene3D" id="3.10.20.90">
    <property type="entry name" value="Phosphatidylinositol 3-kinase Catalytic Subunit, Chain A, domain 1"/>
    <property type="match status" value="1"/>
</dbReference>